<accession>I0WBR8</accession>
<protein>
    <submittedName>
        <fullName evidence="1">Uncharacterized protein</fullName>
    </submittedName>
</protein>
<evidence type="ECO:0000313" key="2">
    <source>
        <dbReference type="Proteomes" id="UP000005938"/>
    </source>
</evidence>
<reference evidence="1 2" key="1">
    <citation type="journal article" date="2012" name="J. Bacteriol.">
        <title>Genome Sequence of the Halotolerant Bacterium Imtechella halotolerans K1T.</title>
        <authorList>
            <person name="Kumar S."/>
            <person name="Vikram S."/>
            <person name="Subramanian S."/>
            <person name="Raghava G.P."/>
            <person name="Pinnaka A.K."/>
        </authorList>
    </citation>
    <scope>NUCLEOTIDE SEQUENCE [LARGE SCALE GENOMIC DNA]</scope>
    <source>
        <strain evidence="1 2">K1</strain>
    </source>
</reference>
<proteinExistence type="predicted"/>
<evidence type="ECO:0000313" key="1">
    <source>
        <dbReference type="EMBL" id="EID73834.1"/>
    </source>
</evidence>
<name>I0WBR8_9FLAO</name>
<organism evidence="1 2">
    <name type="scientific">Imtechella halotolerans K1</name>
    <dbReference type="NCBI Taxonomy" id="946077"/>
    <lineage>
        <taxon>Bacteria</taxon>
        <taxon>Pseudomonadati</taxon>
        <taxon>Bacteroidota</taxon>
        <taxon>Flavobacteriia</taxon>
        <taxon>Flavobacteriales</taxon>
        <taxon>Flavobacteriaceae</taxon>
        <taxon>Imtechella</taxon>
    </lineage>
</organism>
<comment type="caution">
    <text evidence="1">The sequence shown here is derived from an EMBL/GenBank/DDBJ whole genome shotgun (WGS) entry which is preliminary data.</text>
</comment>
<dbReference type="EMBL" id="AJJU01000017">
    <property type="protein sequence ID" value="EID73834.1"/>
    <property type="molecule type" value="Genomic_DNA"/>
</dbReference>
<gene>
    <name evidence="1" type="ORF">W5A_09725</name>
</gene>
<dbReference type="Proteomes" id="UP000005938">
    <property type="component" value="Unassembled WGS sequence"/>
</dbReference>
<keyword evidence="2" id="KW-1185">Reference proteome</keyword>
<dbReference type="eggNOG" id="ENOG5033BXE">
    <property type="taxonomic scope" value="Bacteria"/>
</dbReference>
<dbReference type="AlphaFoldDB" id="I0WBR8"/>
<sequence length="155" mass="17646">MLFFALLSCKEKSKLPSTNPPKQEKITIIEWSNYGGDLGFAQTLTITKDSITHSEFLAADNNNITVNKYKNTNENWEYLINSFKWSDFKKIKSGESVQEVDGTDQKIHIKTNTTSDSIINGHEDKLNYSKISTFIKLLDKIIDENKKSTANKDFG</sequence>